<proteinExistence type="predicted"/>
<evidence type="ECO:0000313" key="1">
    <source>
        <dbReference type="EMBL" id="NEE11459.1"/>
    </source>
</evidence>
<dbReference type="EMBL" id="JAAGMN010003599">
    <property type="protein sequence ID" value="NEE11459.1"/>
    <property type="molecule type" value="Genomic_DNA"/>
</dbReference>
<gene>
    <name evidence="1" type="ORF">G3M58_33995</name>
</gene>
<organism evidence="1">
    <name type="scientific">Streptomyces sp. SID7499</name>
    <dbReference type="NCBI Taxonomy" id="2706086"/>
    <lineage>
        <taxon>Bacteria</taxon>
        <taxon>Bacillati</taxon>
        <taxon>Actinomycetota</taxon>
        <taxon>Actinomycetes</taxon>
        <taxon>Kitasatosporales</taxon>
        <taxon>Streptomycetaceae</taxon>
        <taxon>Streptomyces</taxon>
    </lineage>
</organism>
<dbReference type="Gene3D" id="3.40.50.150">
    <property type="entry name" value="Vaccinia Virus protein VP39"/>
    <property type="match status" value="1"/>
</dbReference>
<feature type="non-terminal residue" evidence="1">
    <location>
        <position position="71"/>
    </location>
</feature>
<feature type="non-terminal residue" evidence="1">
    <location>
        <position position="1"/>
    </location>
</feature>
<accession>A0A6G3X0Z2</accession>
<protein>
    <submittedName>
        <fullName evidence="1">Phage tail protein</fullName>
    </submittedName>
</protein>
<dbReference type="InterPro" id="IPR029063">
    <property type="entry name" value="SAM-dependent_MTases_sf"/>
</dbReference>
<sequence>AGGHGVGTLVNALVKAHPALRVRIAALPSELRALEQVLDSDVAPRVEPVAQTGPVPHGGSTVLVSRLLERL</sequence>
<comment type="caution">
    <text evidence="1">The sequence shown here is derived from an EMBL/GenBank/DDBJ whole genome shotgun (WGS) entry which is preliminary data.</text>
</comment>
<name>A0A6G3X0Z2_9ACTN</name>
<dbReference type="AlphaFoldDB" id="A0A6G3X0Z2"/>
<reference evidence="1" key="1">
    <citation type="submission" date="2020-01" db="EMBL/GenBank/DDBJ databases">
        <title>Insect and environment-associated Actinomycetes.</title>
        <authorList>
            <person name="Currrie C."/>
            <person name="Chevrette M."/>
            <person name="Carlson C."/>
            <person name="Stubbendieck R."/>
            <person name="Wendt-Pienkowski E."/>
        </authorList>
    </citation>
    <scope>NUCLEOTIDE SEQUENCE</scope>
    <source>
        <strain evidence="1">SID7499</strain>
    </source>
</reference>